<evidence type="ECO:0000256" key="3">
    <source>
        <dbReference type="ARBA" id="ARBA00022989"/>
    </source>
</evidence>
<dbReference type="EMBL" id="JAAAMI010000001">
    <property type="protein sequence ID" value="NDV42148.1"/>
    <property type="molecule type" value="Genomic_DNA"/>
</dbReference>
<feature type="transmembrane region" description="Helical" evidence="5">
    <location>
        <begin position="341"/>
        <end position="362"/>
    </location>
</feature>
<feature type="transmembrane region" description="Helical" evidence="5">
    <location>
        <begin position="231"/>
        <end position="249"/>
    </location>
</feature>
<evidence type="ECO:0000259" key="6">
    <source>
        <dbReference type="Pfam" id="PF04932"/>
    </source>
</evidence>
<evidence type="ECO:0000256" key="2">
    <source>
        <dbReference type="ARBA" id="ARBA00022692"/>
    </source>
</evidence>
<feature type="transmembrane region" description="Helical" evidence="5">
    <location>
        <begin position="58"/>
        <end position="75"/>
    </location>
</feature>
<sequence>MKEKEFLAFGYLICLAVVIPWSNALTNLLLAGGVLFIIQNIITNKRTRIKLRAIQKMLLVFGLAFLSLILIKVLISTDYSGLAYLARISTVVYLPAMLYLMAGKIPETQNRKVLQLFIHSVFVLSVGTLAIAVVKTLTRASSPLSMVNLAYREFSGSLVHHEPVYFSIFVGASIVFGCWLLLFDPDKRKNYIYYFEVLFLFIFLFLLGSGTAILATIVCVGIICAIKSRKLLIYSILSFGALFILNYSLNKSFQFKVDDVLNFNTSFDYQGNSSYEGLAIRYGTWKCSIDGIKENLWTGIGISHSQEYLDTCYREKGYQSLTYLMENKGTVFNSHNVYLDVFLKFGLIGFLIFLVLLVLLVMTAIKKWNILLLLMLVFFMIMGATESILVREKGIIFFSFFFGLFLCLNPSKQRMDDQG</sequence>
<keyword evidence="8" id="KW-1185">Reference proteome</keyword>
<proteinExistence type="predicted"/>
<keyword evidence="2 5" id="KW-0812">Transmembrane</keyword>
<dbReference type="InterPro" id="IPR051533">
    <property type="entry name" value="WaaL-like"/>
</dbReference>
<feature type="transmembrane region" description="Helical" evidence="5">
    <location>
        <begin position="395"/>
        <end position="411"/>
    </location>
</feature>
<comment type="subcellular location">
    <subcellularLocation>
        <location evidence="1">Membrane</location>
        <topology evidence="1">Multi-pass membrane protein</topology>
    </subcellularLocation>
</comment>
<keyword evidence="3 5" id="KW-1133">Transmembrane helix</keyword>
<dbReference type="Pfam" id="PF04932">
    <property type="entry name" value="Wzy_C"/>
    <property type="match status" value="1"/>
</dbReference>
<dbReference type="RefSeq" id="WP_163632640.1">
    <property type="nucleotide sequence ID" value="NZ_JAAAMI010000001.1"/>
</dbReference>
<dbReference type="GO" id="GO:0016020">
    <property type="term" value="C:membrane"/>
    <property type="evidence" value="ECO:0007669"/>
    <property type="project" value="UniProtKB-SubCell"/>
</dbReference>
<keyword evidence="4 5" id="KW-0472">Membrane</keyword>
<feature type="transmembrane region" description="Helical" evidence="5">
    <location>
        <begin position="6"/>
        <end position="38"/>
    </location>
</feature>
<dbReference type="PANTHER" id="PTHR37422:SF13">
    <property type="entry name" value="LIPOPOLYSACCHARIDE BIOSYNTHESIS PROTEIN PA4999-RELATED"/>
    <property type="match status" value="1"/>
</dbReference>
<evidence type="ECO:0000313" key="7">
    <source>
        <dbReference type="EMBL" id="NDV42148.1"/>
    </source>
</evidence>
<feature type="transmembrane region" description="Helical" evidence="5">
    <location>
        <begin position="81"/>
        <end position="101"/>
    </location>
</feature>
<feature type="transmembrane region" description="Helical" evidence="5">
    <location>
        <begin position="164"/>
        <end position="183"/>
    </location>
</feature>
<dbReference type="PANTHER" id="PTHR37422">
    <property type="entry name" value="TEICHURONIC ACID BIOSYNTHESIS PROTEIN TUAE"/>
    <property type="match status" value="1"/>
</dbReference>
<feature type="transmembrane region" description="Helical" evidence="5">
    <location>
        <begin position="195"/>
        <end position="225"/>
    </location>
</feature>
<dbReference type="Proteomes" id="UP000468707">
    <property type="component" value="Unassembled WGS sequence"/>
</dbReference>
<evidence type="ECO:0000256" key="4">
    <source>
        <dbReference type="ARBA" id="ARBA00023136"/>
    </source>
</evidence>
<dbReference type="InterPro" id="IPR007016">
    <property type="entry name" value="O-antigen_ligase-rel_domated"/>
</dbReference>
<feature type="transmembrane region" description="Helical" evidence="5">
    <location>
        <begin position="113"/>
        <end position="134"/>
    </location>
</feature>
<accession>A0A6I5KVV3</accession>
<dbReference type="AlphaFoldDB" id="A0A6I5KVV3"/>
<evidence type="ECO:0000313" key="8">
    <source>
        <dbReference type="Proteomes" id="UP000468707"/>
    </source>
</evidence>
<feature type="transmembrane region" description="Helical" evidence="5">
    <location>
        <begin position="368"/>
        <end position="388"/>
    </location>
</feature>
<reference evidence="7 8" key="1">
    <citation type="submission" date="2020-01" db="EMBL/GenBank/DDBJ databases">
        <title>Muricauda sediminis sp.nov. 40Bstr401.</title>
        <authorList>
            <person name="Xue Z."/>
            <person name="Zhu S."/>
            <person name="Ren N."/>
            <person name="Chen T."/>
            <person name="Chen X."/>
            <person name="Chen J."/>
            <person name="Yang J."/>
        </authorList>
    </citation>
    <scope>NUCLEOTIDE SEQUENCE [LARGE SCALE GENOMIC DNA]</scope>
    <source>
        <strain evidence="7 8">40Bstr401</strain>
    </source>
</reference>
<protein>
    <recommendedName>
        <fullName evidence="6">O-antigen ligase-related domain-containing protein</fullName>
    </recommendedName>
</protein>
<evidence type="ECO:0000256" key="1">
    <source>
        <dbReference type="ARBA" id="ARBA00004141"/>
    </source>
</evidence>
<organism evidence="7 8">
    <name type="scientific">Flagellimonas sediminis</name>
    <dbReference type="NCBI Taxonomy" id="2696468"/>
    <lineage>
        <taxon>Bacteria</taxon>
        <taxon>Pseudomonadati</taxon>
        <taxon>Bacteroidota</taxon>
        <taxon>Flavobacteriia</taxon>
        <taxon>Flavobacteriales</taxon>
        <taxon>Flavobacteriaceae</taxon>
        <taxon>Flagellimonas</taxon>
    </lineage>
</organism>
<name>A0A6I5KVV3_9FLAO</name>
<comment type="caution">
    <text evidence="7">The sequence shown here is derived from an EMBL/GenBank/DDBJ whole genome shotgun (WGS) entry which is preliminary data.</text>
</comment>
<feature type="domain" description="O-antigen ligase-related" evidence="6">
    <location>
        <begin position="197"/>
        <end position="354"/>
    </location>
</feature>
<gene>
    <name evidence="7" type="ORF">GTK07_02325</name>
</gene>
<evidence type="ECO:0000256" key="5">
    <source>
        <dbReference type="SAM" id="Phobius"/>
    </source>
</evidence>